<feature type="compositionally biased region" description="Basic and acidic residues" evidence="10">
    <location>
        <begin position="8"/>
        <end position="27"/>
    </location>
</feature>
<dbReference type="InterPro" id="IPR018957">
    <property type="entry name" value="Znf_C3HC4_RING-type"/>
</dbReference>
<feature type="region of interest" description="Disordered" evidence="10">
    <location>
        <begin position="1"/>
        <end position="32"/>
    </location>
</feature>
<evidence type="ECO:0000256" key="6">
    <source>
        <dbReference type="ARBA" id="ARBA00022771"/>
    </source>
</evidence>
<feature type="coiled-coil region" evidence="9">
    <location>
        <begin position="210"/>
        <end position="317"/>
    </location>
</feature>
<feature type="region of interest" description="Disordered" evidence="10">
    <location>
        <begin position="486"/>
        <end position="509"/>
    </location>
</feature>
<evidence type="ECO:0000256" key="8">
    <source>
        <dbReference type="PROSITE-ProRule" id="PRU00175"/>
    </source>
</evidence>
<dbReference type="Proteomes" id="UP001054902">
    <property type="component" value="Unassembled WGS sequence"/>
</dbReference>
<comment type="catalytic activity">
    <reaction evidence="1">
        <text>S-ubiquitinyl-[E2 ubiquitin-conjugating enzyme]-L-cysteine + [acceptor protein]-L-lysine = [E2 ubiquitin-conjugating enzyme]-L-cysteine + N(6)-ubiquitinyl-[acceptor protein]-L-lysine.</text>
        <dbReference type="EC" id="2.3.2.27"/>
    </reaction>
</comment>
<keyword evidence="9" id="KW-0175">Coiled coil</keyword>
<dbReference type="InterPro" id="IPR013083">
    <property type="entry name" value="Znf_RING/FYVE/PHD"/>
</dbReference>
<dbReference type="GO" id="GO:0003682">
    <property type="term" value="F:chromatin binding"/>
    <property type="evidence" value="ECO:0007669"/>
    <property type="project" value="TreeGrafter"/>
</dbReference>
<dbReference type="AlphaFoldDB" id="A0AAD3D0X4"/>
<organism evidence="12 13">
    <name type="scientific">Chaetoceros tenuissimus</name>
    <dbReference type="NCBI Taxonomy" id="426638"/>
    <lineage>
        <taxon>Eukaryota</taxon>
        <taxon>Sar</taxon>
        <taxon>Stramenopiles</taxon>
        <taxon>Ochrophyta</taxon>
        <taxon>Bacillariophyta</taxon>
        <taxon>Coscinodiscophyceae</taxon>
        <taxon>Chaetocerotophycidae</taxon>
        <taxon>Chaetocerotales</taxon>
        <taxon>Chaetocerotaceae</taxon>
        <taxon>Chaetoceros</taxon>
    </lineage>
</organism>
<dbReference type="PROSITE" id="PS00518">
    <property type="entry name" value="ZF_RING_1"/>
    <property type="match status" value="1"/>
</dbReference>
<evidence type="ECO:0000256" key="4">
    <source>
        <dbReference type="ARBA" id="ARBA00022679"/>
    </source>
</evidence>
<comment type="caution">
    <text evidence="12">The sequence shown here is derived from an EMBL/GenBank/DDBJ whole genome shotgun (WGS) entry which is preliminary data.</text>
</comment>
<evidence type="ECO:0000256" key="7">
    <source>
        <dbReference type="ARBA" id="ARBA00022833"/>
    </source>
</evidence>
<evidence type="ECO:0000256" key="10">
    <source>
        <dbReference type="SAM" id="MobiDB-lite"/>
    </source>
</evidence>
<dbReference type="SUPFAM" id="SSF57850">
    <property type="entry name" value="RING/U-box"/>
    <property type="match status" value="1"/>
</dbReference>
<feature type="compositionally biased region" description="Polar residues" evidence="10">
    <location>
        <begin position="160"/>
        <end position="176"/>
    </location>
</feature>
<dbReference type="InterPro" id="IPR001841">
    <property type="entry name" value="Znf_RING"/>
</dbReference>
<keyword evidence="4" id="KW-0808">Transferase</keyword>
<feature type="coiled-coil region" evidence="9">
    <location>
        <begin position="364"/>
        <end position="398"/>
    </location>
</feature>
<dbReference type="GO" id="GO:0000151">
    <property type="term" value="C:ubiquitin ligase complex"/>
    <property type="evidence" value="ECO:0007669"/>
    <property type="project" value="InterPro"/>
</dbReference>
<dbReference type="PANTHER" id="PTHR46076:SF3">
    <property type="entry name" value="E3 UBIQUITIN-PROTEIN LIGASE RING1"/>
    <property type="match status" value="1"/>
</dbReference>
<sequence>MFQYQEESDSKASIVEESKKKGTKESLTRSGQRFNVRLKKHLLKGSKEIPLRKEPKVKSKCSKSVKIPSAFLADRRKHKSPTKPTTRISKYQLEKQKRIPVRNAKVDRKDRLASRRIDRFNEEVSINHVLLTVDSKSTNTSSKRGRSSITTTCNLIEGKSTQGTATNDGSNGINNTRSKRRMGKEIYEQDSIIEAPKKKIKSLKKQLQKKNGKDSVIEALKKENKRLKERLAKNDEKDSVIEALKKEIKEQLAQLNERETATEARNTEIKRLKEQLAKNNSVIEFLNLANSGKDTVIFSQMEEIERLKQKLSKKNEKNLVIDELIERLKQQLSNKTERKSVIVALIERLQKQLPEKKNEKDSPIEALNKKIDVRNMQIERLKLQLEKKKVAMKRMEVEMQIDAAKRAKVDVEVDPHSNFPLGSKTILDGKCYCCDVCKEAYFYSYDEACYHESLCQLYRNRIAAKAALEKVNKAFVEKMKSIKTKKSSGNSSAAEMNAPGGLKTSPVKEKNREESISKQVQEMQQALSKDLQRDLQCPICFNPMKDPCIVPECCHRFCYTCIEDAIAKCGKECPVCRARITSKRSLRRDELFGKIAEIVCYQDVEEYN</sequence>
<accession>A0AAD3D0X4</accession>
<dbReference type="Gene3D" id="3.30.40.10">
    <property type="entry name" value="Zinc/RING finger domain, C3HC4 (zinc finger)"/>
    <property type="match status" value="1"/>
</dbReference>
<evidence type="ECO:0000256" key="9">
    <source>
        <dbReference type="SAM" id="Coils"/>
    </source>
</evidence>
<feature type="region of interest" description="Disordered" evidence="10">
    <location>
        <begin position="160"/>
        <end position="183"/>
    </location>
</feature>
<dbReference type="GO" id="GO:0008270">
    <property type="term" value="F:zinc ion binding"/>
    <property type="evidence" value="ECO:0007669"/>
    <property type="project" value="UniProtKB-KW"/>
</dbReference>
<reference evidence="12 13" key="1">
    <citation type="journal article" date="2021" name="Sci. Rep.">
        <title>The genome of the diatom Chaetoceros tenuissimus carries an ancient integrated fragment of an extant virus.</title>
        <authorList>
            <person name="Hongo Y."/>
            <person name="Kimura K."/>
            <person name="Takaki Y."/>
            <person name="Yoshida Y."/>
            <person name="Baba S."/>
            <person name="Kobayashi G."/>
            <person name="Nagasaki K."/>
            <person name="Hano T."/>
            <person name="Tomaru Y."/>
        </authorList>
    </citation>
    <scope>NUCLEOTIDE SEQUENCE [LARGE SCALE GENOMIC DNA]</scope>
    <source>
        <strain evidence="12 13">NIES-3715</strain>
    </source>
</reference>
<evidence type="ECO:0000256" key="3">
    <source>
        <dbReference type="ARBA" id="ARBA00012483"/>
    </source>
</evidence>
<dbReference type="InterPro" id="IPR017907">
    <property type="entry name" value="Znf_RING_CS"/>
</dbReference>
<keyword evidence="13" id="KW-1185">Reference proteome</keyword>
<keyword evidence="6 8" id="KW-0863">Zinc-finger</keyword>
<dbReference type="GO" id="GO:0031519">
    <property type="term" value="C:PcG protein complex"/>
    <property type="evidence" value="ECO:0007669"/>
    <property type="project" value="TreeGrafter"/>
</dbReference>
<evidence type="ECO:0000256" key="1">
    <source>
        <dbReference type="ARBA" id="ARBA00000900"/>
    </source>
</evidence>
<dbReference type="EC" id="2.3.2.27" evidence="3"/>
<evidence type="ECO:0000259" key="11">
    <source>
        <dbReference type="PROSITE" id="PS50089"/>
    </source>
</evidence>
<dbReference type="SMART" id="SM00184">
    <property type="entry name" value="RING"/>
    <property type="match status" value="1"/>
</dbReference>
<proteinExistence type="predicted"/>
<name>A0AAD3D0X4_9STRA</name>
<evidence type="ECO:0000313" key="13">
    <source>
        <dbReference type="Proteomes" id="UP001054902"/>
    </source>
</evidence>
<dbReference type="PROSITE" id="PS50089">
    <property type="entry name" value="ZF_RING_2"/>
    <property type="match status" value="1"/>
</dbReference>
<protein>
    <recommendedName>
        <fullName evidence="3">RING-type E3 ubiquitin transferase</fullName>
        <ecNumber evidence="3">2.3.2.27</ecNumber>
    </recommendedName>
</protein>
<dbReference type="EMBL" id="BLLK01000049">
    <property type="protein sequence ID" value="GFH55582.1"/>
    <property type="molecule type" value="Genomic_DNA"/>
</dbReference>
<dbReference type="PANTHER" id="PTHR46076">
    <property type="entry name" value="E3 UBIQUITIN-PROTEIN LIGASE RING1 / RING 2 FAMILY MEMBER"/>
    <property type="match status" value="1"/>
</dbReference>
<keyword evidence="7" id="KW-0862">Zinc</keyword>
<dbReference type="InterPro" id="IPR043540">
    <property type="entry name" value="RING1/RING2"/>
</dbReference>
<comment type="pathway">
    <text evidence="2">Protein modification; protein ubiquitination.</text>
</comment>
<evidence type="ECO:0000313" key="12">
    <source>
        <dbReference type="EMBL" id="GFH55582.1"/>
    </source>
</evidence>
<keyword evidence="5" id="KW-0479">Metal-binding</keyword>
<gene>
    <name evidence="12" type="ORF">CTEN210_12058</name>
</gene>
<dbReference type="Pfam" id="PF00097">
    <property type="entry name" value="zf-C3HC4"/>
    <property type="match status" value="1"/>
</dbReference>
<evidence type="ECO:0000256" key="5">
    <source>
        <dbReference type="ARBA" id="ARBA00022723"/>
    </source>
</evidence>
<evidence type="ECO:0000256" key="2">
    <source>
        <dbReference type="ARBA" id="ARBA00004906"/>
    </source>
</evidence>
<dbReference type="GO" id="GO:0061630">
    <property type="term" value="F:ubiquitin protein ligase activity"/>
    <property type="evidence" value="ECO:0007669"/>
    <property type="project" value="UniProtKB-EC"/>
</dbReference>
<feature type="domain" description="RING-type" evidence="11">
    <location>
        <begin position="537"/>
        <end position="577"/>
    </location>
</feature>